<dbReference type="EMBL" id="CM055092">
    <property type="protein sequence ID" value="KAJ7571031.1"/>
    <property type="molecule type" value="Genomic_DNA"/>
</dbReference>
<reference evidence="2" key="1">
    <citation type="journal article" date="2024" name="Proc. Natl. Acad. Sci. U.S.A.">
        <title>Extraordinary preservation of gene collinearity over three hundred million years revealed in homosporous lycophytes.</title>
        <authorList>
            <person name="Li C."/>
            <person name="Wickell D."/>
            <person name="Kuo L.Y."/>
            <person name="Chen X."/>
            <person name="Nie B."/>
            <person name="Liao X."/>
            <person name="Peng D."/>
            <person name="Ji J."/>
            <person name="Jenkins J."/>
            <person name="Williams M."/>
            <person name="Shu S."/>
            <person name="Plott C."/>
            <person name="Barry K."/>
            <person name="Rajasekar S."/>
            <person name="Grimwood J."/>
            <person name="Han X."/>
            <person name="Sun S."/>
            <person name="Hou Z."/>
            <person name="He W."/>
            <person name="Dai G."/>
            <person name="Sun C."/>
            <person name="Schmutz J."/>
            <person name="Leebens-Mack J.H."/>
            <person name="Li F.W."/>
            <person name="Wang L."/>
        </authorList>
    </citation>
    <scope>NUCLEOTIDE SEQUENCE [LARGE SCALE GENOMIC DNA]</scope>
    <source>
        <strain evidence="2">cv. PW_Plant_1</strain>
    </source>
</reference>
<sequence>MPPPTPSSSSCSPLSLSLSLSVLCCSNGSARPVLLAPPRAASSSSSSPFLDARSATATSRKNRLPLQTSCSTARNSHRKRLQFQCRSAEKRETVDASPSTSTNPNAEPSLLVKLAWYATEAFGNAVSALRPKEGAAASEEEQHEDRGGPVAREVAVQAIRRDFETSYFVTGDMSMNIYELDCEFVDPFVSFKGLKRFKTNVSNLGSFMEESNLKVLDWQEDEDKIYARWRFNCVLALPWRPILAATGSTQYYFNKLSGKIYRHVEMWDISPVDGLRQLVKPNPKVQKTQKPD</sequence>
<gene>
    <name evidence="1" type="ORF">O6H91_01G146000</name>
</gene>
<comment type="caution">
    <text evidence="1">The sequence shown here is derived from an EMBL/GenBank/DDBJ whole genome shotgun (WGS) entry which is preliminary data.</text>
</comment>
<evidence type="ECO:0000313" key="2">
    <source>
        <dbReference type="Proteomes" id="UP001162992"/>
    </source>
</evidence>
<evidence type="ECO:0000313" key="1">
    <source>
        <dbReference type="EMBL" id="KAJ7571031.1"/>
    </source>
</evidence>
<accession>A0ACC2EWY1</accession>
<dbReference type="Proteomes" id="UP001162992">
    <property type="component" value="Chromosome 1"/>
</dbReference>
<protein>
    <submittedName>
        <fullName evidence="1">Uncharacterized protein</fullName>
    </submittedName>
</protein>
<name>A0ACC2EWY1_DIPCM</name>
<organism evidence="1 2">
    <name type="scientific">Diphasiastrum complanatum</name>
    <name type="common">Issler's clubmoss</name>
    <name type="synonym">Lycopodium complanatum</name>
    <dbReference type="NCBI Taxonomy" id="34168"/>
    <lineage>
        <taxon>Eukaryota</taxon>
        <taxon>Viridiplantae</taxon>
        <taxon>Streptophyta</taxon>
        <taxon>Embryophyta</taxon>
        <taxon>Tracheophyta</taxon>
        <taxon>Lycopodiopsida</taxon>
        <taxon>Lycopodiales</taxon>
        <taxon>Lycopodiaceae</taxon>
        <taxon>Lycopodioideae</taxon>
        <taxon>Diphasiastrum</taxon>
    </lineage>
</organism>
<proteinExistence type="predicted"/>
<keyword evidence="2" id="KW-1185">Reference proteome</keyword>